<reference evidence="2" key="1">
    <citation type="submission" date="2020-10" db="EMBL/GenBank/DDBJ databases">
        <title>Taxonomic study of unclassified bacteria belonging to the class Ktedonobacteria.</title>
        <authorList>
            <person name="Yabe S."/>
            <person name="Wang C.M."/>
            <person name="Zheng Y."/>
            <person name="Sakai Y."/>
            <person name="Cavaletti L."/>
            <person name="Monciardini P."/>
            <person name="Donadio S."/>
        </authorList>
    </citation>
    <scope>NUCLEOTIDE SEQUENCE</scope>
    <source>
        <strain evidence="2">SOSP1-1</strain>
    </source>
</reference>
<evidence type="ECO:0000259" key="1">
    <source>
        <dbReference type="PROSITE" id="PS51819"/>
    </source>
</evidence>
<feature type="domain" description="VOC" evidence="1">
    <location>
        <begin position="6"/>
        <end position="133"/>
    </location>
</feature>
<dbReference type="Pfam" id="PF00903">
    <property type="entry name" value="Glyoxalase"/>
    <property type="match status" value="1"/>
</dbReference>
<keyword evidence="3" id="KW-1185">Reference proteome</keyword>
<comment type="caution">
    <text evidence="2">The sequence shown here is derived from an EMBL/GenBank/DDBJ whole genome shotgun (WGS) entry which is preliminary data.</text>
</comment>
<dbReference type="PANTHER" id="PTHR36437:SF2">
    <property type="entry name" value="GLYOXALASE_BLEOMYCIN RESISTANCE PROTEIN_DIOXYGENASE"/>
    <property type="match status" value="1"/>
</dbReference>
<accession>A0A8J3HSF7</accession>
<dbReference type="SUPFAM" id="SSF54593">
    <property type="entry name" value="Glyoxalase/Bleomycin resistance protein/Dihydroxybiphenyl dioxygenase"/>
    <property type="match status" value="1"/>
</dbReference>
<evidence type="ECO:0000313" key="3">
    <source>
        <dbReference type="Proteomes" id="UP000612362"/>
    </source>
</evidence>
<dbReference type="AlphaFoldDB" id="A0A8J3HSF7"/>
<sequence>MRLITPLTLVSILVRDQDMALRFYTEAIGLEKCLDVTYAPGLRLVTVAPKGQRKPQLALAKPDAFHDDGWVQTAQERMKHNVPWVFATQDCISMYEKLATRGVSFSQVPTRQLYGVEAMFTDPDGNMFSLLEPSPEARSLCLARCIGFAA</sequence>
<dbReference type="PROSITE" id="PS51819">
    <property type="entry name" value="VOC"/>
    <property type="match status" value="1"/>
</dbReference>
<dbReference type="InterPro" id="IPR029068">
    <property type="entry name" value="Glyas_Bleomycin-R_OHBP_Dase"/>
</dbReference>
<dbReference type="RefSeq" id="WP_220192599.1">
    <property type="nucleotide sequence ID" value="NZ_BNJF01000001.1"/>
</dbReference>
<proteinExistence type="predicted"/>
<dbReference type="InterPro" id="IPR037523">
    <property type="entry name" value="VOC_core"/>
</dbReference>
<gene>
    <name evidence="2" type="ORF">KSX_12750</name>
</gene>
<dbReference type="Gene3D" id="3.10.180.10">
    <property type="entry name" value="2,3-Dihydroxybiphenyl 1,2-Dioxygenase, domain 1"/>
    <property type="match status" value="1"/>
</dbReference>
<dbReference type="Proteomes" id="UP000612362">
    <property type="component" value="Unassembled WGS sequence"/>
</dbReference>
<dbReference type="PANTHER" id="PTHR36437">
    <property type="entry name" value="GLYOXALASE/BLEOMYCIN RESISTANCE PROTEIN/DIOXYGENASE"/>
    <property type="match status" value="1"/>
</dbReference>
<dbReference type="InterPro" id="IPR004360">
    <property type="entry name" value="Glyas_Fos-R_dOase_dom"/>
</dbReference>
<evidence type="ECO:0000313" key="2">
    <source>
        <dbReference type="EMBL" id="GHO43112.1"/>
    </source>
</evidence>
<name>A0A8J3HSF7_9CHLR</name>
<organism evidence="2 3">
    <name type="scientific">Ktedonospora formicarum</name>
    <dbReference type="NCBI Taxonomy" id="2778364"/>
    <lineage>
        <taxon>Bacteria</taxon>
        <taxon>Bacillati</taxon>
        <taxon>Chloroflexota</taxon>
        <taxon>Ktedonobacteria</taxon>
        <taxon>Ktedonobacterales</taxon>
        <taxon>Ktedonobacteraceae</taxon>
        <taxon>Ktedonospora</taxon>
    </lineage>
</organism>
<dbReference type="EMBL" id="BNJF01000001">
    <property type="protein sequence ID" value="GHO43112.1"/>
    <property type="molecule type" value="Genomic_DNA"/>
</dbReference>
<protein>
    <recommendedName>
        <fullName evidence="1">VOC domain-containing protein</fullName>
    </recommendedName>
</protein>